<comment type="caution">
    <text evidence="9">The sequence shown here is derived from an EMBL/GenBank/DDBJ whole genome shotgun (WGS) entry which is preliminary data.</text>
</comment>
<dbReference type="InterPro" id="IPR035906">
    <property type="entry name" value="MetI-like_sf"/>
</dbReference>
<evidence type="ECO:0000256" key="6">
    <source>
        <dbReference type="ARBA" id="ARBA00023136"/>
    </source>
</evidence>
<feature type="transmembrane region" description="Helical" evidence="7">
    <location>
        <begin position="228"/>
        <end position="247"/>
    </location>
</feature>
<sequence length="321" mass="36230">MSISEHTTAAHALTFGQRGFLSRFGPSNRTMFPWVLMAPTLIILFAIGIYPFLYSLYIAGHNVILSKPYIPQYFVGLYQYQAVVQDPEFWHALRKTLLFTVQAVFIEFWLGLGLALLVQRQLQGVAFMRIFILIPMILPPLVAALVWRYMFYPGAGLMTYYVGAVTRALGLGEIPFLSDPVIAFQTLVFVDVWEWTPFMFLMLSAGLASIPRQPYEAAEIDGAGSWRVFWTITMPLLRPAILIAVIIRTMDAFRTYELIVIMTRGGPGNATTTLNVFLTKTGLEFFDASKAAALSLIMMMIIIVMSFVFIRVFRSKTEVAE</sequence>
<accession>A0A4R2C7I1</accession>
<feature type="transmembrane region" description="Helical" evidence="7">
    <location>
        <begin position="97"/>
        <end position="118"/>
    </location>
</feature>
<dbReference type="PANTHER" id="PTHR43005:SF2">
    <property type="entry name" value="INTEGRAL MEMBRANE SUGAR TRANSPORT PROTEIN"/>
    <property type="match status" value="1"/>
</dbReference>
<organism evidence="9 10">
    <name type="scientific">Shinella granuli</name>
    <dbReference type="NCBI Taxonomy" id="323621"/>
    <lineage>
        <taxon>Bacteria</taxon>
        <taxon>Pseudomonadati</taxon>
        <taxon>Pseudomonadota</taxon>
        <taxon>Alphaproteobacteria</taxon>
        <taxon>Hyphomicrobiales</taxon>
        <taxon>Rhizobiaceae</taxon>
        <taxon>Shinella</taxon>
    </lineage>
</organism>
<keyword evidence="2 7" id="KW-0813">Transport</keyword>
<keyword evidence="6 7" id="KW-0472">Membrane</keyword>
<comment type="subcellular location">
    <subcellularLocation>
        <location evidence="1 7">Cell membrane</location>
        <topology evidence="1 7">Multi-pass membrane protein</topology>
    </subcellularLocation>
</comment>
<protein>
    <submittedName>
        <fullName evidence="9">Carbohydrate ABC transporter membrane protein 1 (CUT1 family)</fullName>
    </submittedName>
</protein>
<evidence type="ECO:0000256" key="2">
    <source>
        <dbReference type="ARBA" id="ARBA00022448"/>
    </source>
</evidence>
<dbReference type="GO" id="GO:0005886">
    <property type="term" value="C:plasma membrane"/>
    <property type="evidence" value="ECO:0007669"/>
    <property type="project" value="UniProtKB-SubCell"/>
</dbReference>
<dbReference type="InterPro" id="IPR000515">
    <property type="entry name" value="MetI-like"/>
</dbReference>
<comment type="similarity">
    <text evidence="7">Belongs to the binding-protein-dependent transport system permease family.</text>
</comment>
<dbReference type="RefSeq" id="WP_133036478.1">
    <property type="nucleotide sequence ID" value="NZ_BAABEI010000001.1"/>
</dbReference>
<evidence type="ECO:0000313" key="9">
    <source>
        <dbReference type="EMBL" id="TCN35705.1"/>
    </source>
</evidence>
<gene>
    <name evidence="9" type="ORF">EV665_12627</name>
</gene>
<dbReference type="SUPFAM" id="SSF161098">
    <property type="entry name" value="MetI-like"/>
    <property type="match status" value="1"/>
</dbReference>
<dbReference type="AlphaFoldDB" id="A0A4R2C7I1"/>
<dbReference type="PROSITE" id="PS50928">
    <property type="entry name" value="ABC_TM1"/>
    <property type="match status" value="1"/>
</dbReference>
<evidence type="ECO:0000256" key="7">
    <source>
        <dbReference type="RuleBase" id="RU363032"/>
    </source>
</evidence>
<keyword evidence="10" id="KW-1185">Reference proteome</keyword>
<evidence type="ECO:0000256" key="3">
    <source>
        <dbReference type="ARBA" id="ARBA00022475"/>
    </source>
</evidence>
<dbReference type="EMBL" id="SLVX01000026">
    <property type="protein sequence ID" value="TCN35705.1"/>
    <property type="molecule type" value="Genomic_DNA"/>
</dbReference>
<keyword evidence="4 7" id="KW-0812">Transmembrane</keyword>
<proteinExistence type="inferred from homology"/>
<dbReference type="Gene3D" id="1.10.3720.10">
    <property type="entry name" value="MetI-like"/>
    <property type="match status" value="1"/>
</dbReference>
<evidence type="ECO:0000313" key="10">
    <source>
        <dbReference type="Proteomes" id="UP000295351"/>
    </source>
</evidence>
<name>A0A4R2C7I1_SHIGR</name>
<dbReference type="PANTHER" id="PTHR43005">
    <property type="entry name" value="BLR7065 PROTEIN"/>
    <property type="match status" value="1"/>
</dbReference>
<keyword evidence="5 7" id="KW-1133">Transmembrane helix</keyword>
<reference evidence="9 10" key="1">
    <citation type="submission" date="2019-03" db="EMBL/GenBank/DDBJ databases">
        <title>Genomic Encyclopedia of Type Strains, Phase IV (KMG-IV): sequencing the most valuable type-strain genomes for metagenomic binning, comparative biology and taxonomic classification.</title>
        <authorList>
            <person name="Goeker M."/>
        </authorList>
    </citation>
    <scope>NUCLEOTIDE SEQUENCE [LARGE SCALE GENOMIC DNA]</scope>
    <source>
        <strain evidence="9 10">DSM 18401</strain>
    </source>
</reference>
<dbReference type="GO" id="GO:0055085">
    <property type="term" value="P:transmembrane transport"/>
    <property type="evidence" value="ECO:0007669"/>
    <property type="project" value="InterPro"/>
</dbReference>
<evidence type="ECO:0000256" key="5">
    <source>
        <dbReference type="ARBA" id="ARBA00022989"/>
    </source>
</evidence>
<evidence type="ECO:0000256" key="4">
    <source>
        <dbReference type="ARBA" id="ARBA00022692"/>
    </source>
</evidence>
<dbReference type="Proteomes" id="UP000295351">
    <property type="component" value="Unassembled WGS sequence"/>
</dbReference>
<evidence type="ECO:0000256" key="1">
    <source>
        <dbReference type="ARBA" id="ARBA00004651"/>
    </source>
</evidence>
<feature type="transmembrane region" description="Helical" evidence="7">
    <location>
        <begin position="130"/>
        <end position="150"/>
    </location>
</feature>
<keyword evidence="3" id="KW-1003">Cell membrane</keyword>
<dbReference type="CDD" id="cd06261">
    <property type="entry name" value="TM_PBP2"/>
    <property type="match status" value="1"/>
</dbReference>
<feature type="domain" description="ABC transmembrane type-1" evidence="8">
    <location>
        <begin position="93"/>
        <end position="309"/>
    </location>
</feature>
<feature type="transmembrane region" description="Helical" evidence="7">
    <location>
        <begin position="182"/>
        <end position="207"/>
    </location>
</feature>
<dbReference type="Pfam" id="PF00528">
    <property type="entry name" value="BPD_transp_1"/>
    <property type="match status" value="1"/>
</dbReference>
<evidence type="ECO:0000259" key="8">
    <source>
        <dbReference type="PROSITE" id="PS50928"/>
    </source>
</evidence>
<feature type="transmembrane region" description="Helical" evidence="7">
    <location>
        <begin position="291"/>
        <end position="313"/>
    </location>
</feature>
<feature type="transmembrane region" description="Helical" evidence="7">
    <location>
        <begin position="31"/>
        <end position="53"/>
    </location>
</feature>